<name>A0A5B9D818_9ARCH</name>
<dbReference type="InterPro" id="IPR018662">
    <property type="entry name" value="DUF2095"/>
</dbReference>
<evidence type="ECO:0000313" key="1">
    <source>
        <dbReference type="EMBL" id="QEE14890.1"/>
    </source>
</evidence>
<sequence>MNKKTSPKLSDDNLTIEFDAKDFKKSLPHLSSELMGGEKTINIQGIQNIVPDPGAIDFIRRCSTKEEAFEIIEFLLNRNEISLDEFQSLKDQIKNQGLSSFGPQKKKGYYEKKFRRNNIIQ</sequence>
<dbReference type="OrthoDB" id="84782at2157"/>
<dbReference type="RefSeq" id="WP_147661825.1">
    <property type="nucleotide sequence ID" value="NZ_CP042905.2"/>
</dbReference>
<accession>A0A5B9D818</accession>
<organism evidence="1 2">
    <name type="scientific">Promethearchaeum syntrophicum</name>
    <dbReference type="NCBI Taxonomy" id="2594042"/>
    <lineage>
        <taxon>Archaea</taxon>
        <taxon>Promethearchaeati</taxon>
        <taxon>Promethearchaeota</taxon>
        <taxon>Promethearchaeia</taxon>
        <taxon>Promethearchaeales</taxon>
        <taxon>Promethearchaeaceae</taxon>
        <taxon>Promethearchaeum</taxon>
    </lineage>
</organism>
<dbReference type="Proteomes" id="UP000321408">
    <property type="component" value="Chromosome"/>
</dbReference>
<gene>
    <name evidence="1" type="ORF">DSAG12_00711</name>
</gene>
<protein>
    <submittedName>
        <fullName evidence="1">DUF2095 family protein</fullName>
    </submittedName>
</protein>
<dbReference type="AlphaFoldDB" id="A0A5B9D818"/>
<evidence type="ECO:0000313" key="2">
    <source>
        <dbReference type="Proteomes" id="UP000321408"/>
    </source>
</evidence>
<dbReference type="EMBL" id="CP042905">
    <property type="protein sequence ID" value="QEE14890.1"/>
    <property type="molecule type" value="Genomic_DNA"/>
</dbReference>
<proteinExistence type="predicted"/>
<reference evidence="1 2" key="1">
    <citation type="journal article" date="2020" name="Nature">
        <title>Isolation of an archaeon at the prokaryote-eukaryote interface.</title>
        <authorList>
            <person name="Imachi H."/>
            <person name="Nobu M.K."/>
            <person name="Nakahara N."/>
            <person name="Morono Y."/>
            <person name="Ogawara M."/>
            <person name="Takaki Y."/>
            <person name="Takano Y."/>
            <person name="Uematsu K."/>
            <person name="Ikuta T."/>
            <person name="Ito M."/>
            <person name="Matsui Y."/>
            <person name="Miyazaki M."/>
            <person name="Murata K."/>
            <person name="Saito Y."/>
            <person name="Sakai S."/>
            <person name="Song C."/>
            <person name="Tasumi E."/>
            <person name="Yamanaka Y."/>
            <person name="Yamaguchi T."/>
            <person name="Kamagata Y."/>
            <person name="Tamaki H."/>
            <person name="Takai K."/>
        </authorList>
    </citation>
    <scope>NUCLEOTIDE SEQUENCE [LARGE SCALE GENOMIC DNA]</scope>
    <source>
        <strain evidence="1 2">MK-D1</strain>
    </source>
</reference>
<keyword evidence="2" id="KW-1185">Reference proteome</keyword>
<reference evidence="1 2" key="2">
    <citation type="journal article" date="2024" name="Int. J. Syst. Evol. Microbiol.">
        <title>Promethearchaeum syntrophicum gen. nov., sp. nov., an anaerobic, obligately syntrophic archaeon, the first isolate of the lineage 'Asgard' archaea, and proposal of the new archaeal phylum Promethearchaeota phyl. nov. and kingdom Promethearchaeati regn. nov.</title>
        <authorList>
            <person name="Imachi H."/>
            <person name="Nobu M.K."/>
            <person name="Kato S."/>
            <person name="Takaki Y."/>
            <person name="Miyazaki M."/>
            <person name="Miyata M."/>
            <person name="Ogawara M."/>
            <person name="Saito Y."/>
            <person name="Sakai S."/>
            <person name="Tahara Y.O."/>
            <person name="Takano Y."/>
            <person name="Tasumi E."/>
            <person name="Uematsu K."/>
            <person name="Yoshimura T."/>
            <person name="Itoh T."/>
            <person name="Ohkuma M."/>
            <person name="Takai K."/>
        </authorList>
    </citation>
    <scope>NUCLEOTIDE SEQUENCE [LARGE SCALE GENOMIC DNA]</scope>
    <source>
        <strain evidence="1 2">MK-D1</strain>
    </source>
</reference>
<dbReference type="GeneID" id="41328714"/>
<dbReference type="Pfam" id="PF09868">
    <property type="entry name" value="DUF2095"/>
    <property type="match status" value="1"/>
</dbReference>
<dbReference type="KEGG" id="psyt:DSAG12_00711"/>